<feature type="domain" description="Methyltransferase type 11" evidence="1">
    <location>
        <begin position="45"/>
        <end position="144"/>
    </location>
</feature>
<dbReference type="SUPFAM" id="SSF53335">
    <property type="entry name" value="S-adenosyl-L-methionine-dependent methyltransferases"/>
    <property type="match status" value="1"/>
</dbReference>
<proteinExistence type="predicted"/>
<dbReference type="GO" id="GO:0008757">
    <property type="term" value="F:S-adenosylmethionine-dependent methyltransferase activity"/>
    <property type="evidence" value="ECO:0007669"/>
    <property type="project" value="InterPro"/>
</dbReference>
<accession>A0A089LQ19</accession>
<organism evidence="2 3">
    <name type="scientific">Paenibacillus stellifer</name>
    <dbReference type="NCBI Taxonomy" id="169760"/>
    <lineage>
        <taxon>Bacteria</taxon>
        <taxon>Bacillati</taxon>
        <taxon>Bacillota</taxon>
        <taxon>Bacilli</taxon>
        <taxon>Bacillales</taxon>
        <taxon>Paenibacillaceae</taxon>
        <taxon>Paenibacillus</taxon>
    </lineage>
</organism>
<evidence type="ECO:0000313" key="2">
    <source>
        <dbReference type="EMBL" id="AIQ62942.1"/>
    </source>
</evidence>
<dbReference type="OrthoDB" id="9810615at2"/>
<evidence type="ECO:0000313" key="3">
    <source>
        <dbReference type="Proteomes" id="UP000029507"/>
    </source>
</evidence>
<protein>
    <recommendedName>
        <fullName evidence="1">Methyltransferase type 11 domain-containing protein</fullName>
    </recommendedName>
</protein>
<keyword evidence="3" id="KW-1185">Reference proteome</keyword>
<sequence length="265" mass="30138">MNPVTDYYEQYDEDVRLKRDHSGKLEFLTTTHLLDRYLASNHALLDLGAGTGIYSFYYADRGNAVVSTDLTPKHVEVIQERIQAGGYDGMSTRIADASDLSYFEDGSFDAVLCLGPLYHLTDTALQNRCLSEALRVLKPGGILAAAYVNKFFIFPYLVKRDRRFLKESWMERLLEQGRISAADEDCFWTDAYFHTPQEIEDLMDGHGIVKLEHAGTDGISVMLEERVDELDDKEFELWMAYHLRTCSEPSILGISNHGLYIGRKA</sequence>
<dbReference type="EMBL" id="CP009286">
    <property type="protein sequence ID" value="AIQ62942.1"/>
    <property type="molecule type" value="Genomic_DNA"/>
</dbReference>
<evidence type="ECO:0000259" key="1">
    <source>
        <dbReference type="Pfam" id="PF08241"/>
    </source>
</evidence>
<dbReference type="Pfam" id="PF08241">
    <property type="entry name" value="Methyltransf_11"/>
    <property type="match status" value="1"/>
</dbReference>
<dbReference type="STRING" id="169760.PSTEL_07325"/>
<reference evidence="2 3" key="1">
    <citation type="submission" date="2014-08" db="EMBL/GenBank/DDBJ databases">
        <title>Comparative genomics of the Paenibacillus odorifer group.</title>
        <authorList>
            <person name="den Bakker H.C."/>
            <person name="Tsai Y.-C."/>
            <person name="Martin N."/>
            <person name="Korlach J."/>
            <person name="Wiedmann M."/>
        </authorList>
    </citation>
    <scope>NUCLEOTIDE SEQUENCE [LARGE SCALE GENOMIC DNA]</scope>
    <source>
        <strain evidence="2 3">DSM 14472</strain>
    </source>
</reference>
<dbReference type="PANTHER" id="PTHR43591">
    <property type="entry name" value="METHYLTRANSFERASE"/>
    <property type="match status" value="1"/>
</dbReference>
<dbReference type="InterPro" id="IPR029063">
    <property type="entry name" value="SAM-dependent_MTases_sf"/>
</dbReference>
<dbReference type="KEGG" id="pste:PSTEL_07325"/>
<dbReference type="InterPro" id="IPR013216">
    <property type="entry name" value="Methyltransf_11"/>
</dbReference>
<dbReference type="Gene3D" id="3.40.50.150">
    <property type="entry name" value="Vaccinia Virus protein VP39"/>
    <property type="match status" value="1"/>
</dbReference>
<dbReference type="PANTHER" id="PTHR43591:SF110">
    <property type="entry name" value="RHODANESE DOMAIN-CONTAINING PROTEIN"/>
    <property type="match status" value="1"/>
</dbReference>
<dbReference type="Proteomes" id="UP000029507">
    <property type="component" value="Chromosome"/>
</dbReference>
<name>A0A089LQ19_9BACL</name>
<dbReference type="AlphaFoldDB" id="A0A089LQ19"/>
<dbReference type="RefSeq" id="WP_038694408.1">
    <property type="nucleotide sequence ID" value="NZ_CP009286.1"/>
</dbReference>
<gene>
    <name evidence="2" type="ORF">PSTEL_07325</name>
</gene>
<dbReference type="CDD" id="cd02440">
    <property type="entry name" value="AdoMet_MTases"/>
    <property type="match status" value="1"/>
</dbReference>
<dbReference type="HOGENOM" id="CLU_061789_1_0_9"/>